<evidence type="ECO:0000259" key="6">
    <source>
        <dbReference type="PROSITE" id="PS50089"/>
    </source>
</evidence>
<dbReference type="OrthoDB" id="9049620at2759"/>
<name>A0A7M5WI15_9CNID</name>
<dbReference type="SUPFAM" id="SSF57850">
    <property type="entry name" value="RING/U-box"/>
    <property type="match status" value="1"/>
</dbReference>
<evidence type="ECO:0000256" key="3">
    <source>
        <dbReference type="ARBA" id="ARBA00022833"/>
    </source>
</evidence>
<accession>A0A7M5WI15</accession>
<dbReference type="PROSITE" id="PS50089">
    <property type="entry name" value="ZF_RING_2"/>
    <property type="match status" value="1"/>
</dbReference>
<feature type="coiled-coil region" evidence="5">
    <location>
        <begin position="213"/>
        <end position="289"/>
    </location>
</feature>
<dbReference type="PROSITE" id="PS00518">
    <property type="entry name" value="ZF_RING_1"/>
    <property type="match status" value="1"/>
</dbReference>
<dbReference type="Pfam" id="PF00097">
    <property type="entry name" value="zf-C3HC4"/>
    <property type="match status" value="1"/>
</dbReference>
<keyword evidence="1" id="KW-0479">Metal-binding</keyword>
<feature type="domain" description="RING-type" evidence="6">
    <location>
        <begin position="71"/>
        <end position="124"/>
    </location>
</feature>
<dbReference type="GO" id="GO:0008270">
    <property type="term" value="F:zinc ion binding"/>
    <property type="evidence" value="ECO:0007669"/>
    <property type="project" value="UniProtKB-KW"/>
</dbReference>
<evidence type="ECO:0000256" key="2">
    <source>
        <dbReference type="ARBA" id="ARBA00022771"/>
    </source>
</evidence>
<dbReference type="GeneID" id="136807891"/>
<dbReference type="RefSeq" id="XP_066920613.1">
    <property type="nucleotide sequence ID" value="XM_067064512.1"/>
</dbReference>
<keyword evidence="8" id="KW-1185">Reference proteome</keyword>
<evidence type="ECO:0000256" key="5">
    <source>
        <dbReference type="SAM" id="Coils"/>
    </source>
</evidence>
<proteinExistence type="predicted"/>
<dbReference type="PANTHER" id="PTHR10131:SF94">
    <property type="entry name" value="TNF RECEPTOR-ASSOCIATED FACTOR 4"/>
    <property type="match status" value="1"/>
</dbReference>
<keyword evidence="5" id="KW-0175">Coiled coil</keyword>
<evidence type="ECO:0000256" key="4">
    <source>
        <dbReference type="PROSITE-ProRule" id="PRU00175"/>
    </source>
</evidence>
<dbReference type="InterPro" id="IPR017907">
    <property type="entry name" value="Znf_RING_CS"/>
</dbReference>
<dbReference type="SMART" id="SM00184">
    <property type="entry name" value="RING"/>
    <property type="match status" value="1"/>
</dbReference>
<organism evidence="7 8">
    <name type="scientific">Clytia hemisphaerica</name>
    <dbReference type="NCBI Taxonomy" id="252671"/>
    <lineage>
        <taxon>Eukaryota</taxon>
        <taxon>Metazoa</taxon>
        <taxon>Cnidaria</taxon>
        <taxon>Hydrozoa</taxon>
        <taxon>Hydroidolina</taxon>
        <taxon>Leptothecata</taxon>
        <taxon>Obeliida</taxon>
        <taxon>Clytiidae</taxon>
        <taxon>Clytia</taxon>
    </lineage>
</organism>
<dbReference type="AlphaFoldDB" id="A0A7M5WI15"/>
<dbReference type="InterPro" id="IPR018957">
    <property type="entry name" value="Znf_C3HC4_RING-type"/>
</dbReference>
<dbReference type="Gene3D" id="3.30.40.10">
    <property type="entry name" value="Zinc/RING finger domain, C3HC4 (zinc finger)"/>
    <property type="match status" value="1"/>
</dbReference>
<dbReference type="PANTHER" id="PTHR10131">
    <property type="entry name" value="TNF RECEPTOR ASSOCIATED FACTOR"/>
    <property type="match status" value="1"/>
</dbReference>
<keyword evidence="2 4" id="KW-0863">Zinc-finger</keyword>
<dbReference type="InterPro" id="IPR013083">
    <property type="entry name" value="Znf_RING/FYVE/PHD"/>
</dbReference>
<dbReference type="EnsemblMetazoa" id="CLYHEMT000484.1">
    <property type="protein sequence ID" value="CLYHEMP000484.1"/>
    <property type="gene ID" value="CLYHEMG000484"/>
</dbReference>
<evidence type="ECO:0000256" key="1">
    <source>
        <dbReference type="ARBA" id="ARBA00022723"/>
    </source>
</evidence>
<sequence length="491" mass="56981">MSSNKQDILQGERCTTLGACAVDNTKCSICLAQIDRGSKSNKCSHCIKKMNSIPTGFQFETDGEEKKEFECPICLGIIRDATELPCHHLMCLACLEHYENEEKEKVKGNGEDEKTAVYLCSICQKPYQPKDKYQVKSIDRIIQTSIRVKCHQKQCTWVGCIMDYQQHDKICNCVLEPCPYFELGCDVMIERGQIQTHSRSNSIIHETLLLKSVKMFSQERKQYQQQINDQNKKIESLEATVTTLKKHVEKIEKDTAQNILTTKSEAAKAQKMRENIVNIEKDFDQRKAEVQNLKVHAEQLSELHLTLSLPDIRNQRSVSKFLHKKDYDTMKEVKSWNAFVKIANRNKNCSYLNTLKDAINNYSETVFSKKWHTRLSQKTRSQTEGCMVYGYLKLRTYIQIEKISVKKCNDRKEFQEATRDEKWCRHSAFTASFVDFPNEALHVMIQFDFKTVSLFHWEDEEKNRTIPLNGVPVILGDRKFSLHAGVLLRFN</sequence>
<protein>
    <recommendedName>
        <fullName evidence="6">RING-type domain-containing protein</fullName>
    </recommendedName>
</protein>
<dbReference type="InterPro" id="IPR001841">
    <property type="entry name" value="Znf_RING"/>
</dbReference>
<keyword evidence="3" id="KW-0862">Zinc</keyword>
<dbReference type="SUPFAM" id="SSF49599">
    <property type="entry name" value="TRAF domain-like"/>
    <property type="match status" value="1"/>
</dbReference>
<reference evidence="7" key="1">
    <citation type="submission" date="2021-01" db="UniProtKB">
        <authorList>
            <consortium name="EnsemblMetazoa"/>
        </authorList>
    </citation>
    <scope>IDENTIFICATION</scope>
</reference>
<evidence type="ECO:0000313" key="8">
    <source>
        <dbReference type="Proteomes" id="UP000594262"/>
    </source>
</evidence>
<evidence type="ECO:0000313" key="7">
    <source>
        <dbReference type="EnsemblMetazoa" id="CLYHEMP000484.1"/>
    </source>
</evidence>
<dbReference type="Proteomes" id="UP000594262">
    <property type="component" value="Unplaced"/>
</dbReference>